<evidence type="ECO:0000256" key="1">
    <source>
        <dbReference type="HAMAP-Rule" id="MF_00715"/>
    </source>
</evidence>
<evidence type="ECO:0000313" key="3">
    <source>
        <dbReference type="EMBL" id="SFZ82885.1"/>
    </source>
</evidence>
<accession>A0A1K2HVT2</accession>
<feature type="coiled-coil region" evidence="2">
    <location>
        <begin position="32"/>
        <end position="59"/>
    </location>
</feature>
<dbReference type="Gene3D" id="1.20.5.300">
    <property type="match status" value="1"/>
</dbReference>
<dbReference type="PANTHER" id="PTHR36508">
    <property type="entry name" value="PROTEIN SLYX"/>
    <property type="match status" value="1"/>
</dbReference>
<dbReference type="HAMAP" id="MF_00715">
    <property type="entry name" value="SlyX"/>
    <property type="match status" value="1"/>
</dbReference>
<name>A0A1K2HVT2_9HYPH</name>
<dbReference type="RefSeq" id="WP_072340064.1">
    <property type="nucleotide sequence ID" value="NZ_FPKU01000001.1"/>
</dbReference>
<organism evidence="3 4">
    <name type="scientific">Devosia enhydra</name>
    <dbReference type="NCBI Taxonomy" id="665118"/>
    <lineage>
        <taxon>Bacteria</taxon>
        <taxon>Pseudomonadati</taxon>
        <taxon>Pseudomonadota</taxon>
        <taxon>Alphaproteobacteria</taxon>
        <taxon>Hyphomicrobiales</taxon>
        <taxon>Devosiaceae</taxon>
        <taxon>Devosia</taxon>
    </lineage>
</organism>
<evidence type="ECO:0000313" key="4">
    <source>
        <dbReference type="Proteomes" id="UP000183447"/>
    </source>
</evidence>
<dbReference type="OrthoDB" id="5422806at2"/>
<dbReference type="Proteomes" id="UP000183447">
    <property type="component" value="Unassembled WGS sequence"/>
</dbReference>
<keyword evidence="4" id="KW-1185">Reference proteome</keyword>
<protein>
    <recommendedName>
        <fullName evidence="1">Protein SlyX homolog</fullName>
    </recommendedName>
</protein>
<dbReference type="InterPro" id="IPR007236">
    <property type="entry name" value="SlyX"/>
</dbReference>
<gene>
    <name evidence="1" type="primary">slyX</name>
    <name evidence="3" type="ORF">SAMN02983003_1330</name>
</gene>
<comment type="similarity">
    <text evidence="1">Belongs to the SlyX family.</text>
</comment>
<dbReference type="AlphaFoldDB" id="A0A1K2HVT2"/>
<dbReference type="PANTHER" id="PTHR36508:SF1">
    <property type="entry name" value="PROTEIN SLYX"/>
    <property type="match status" value="1"/>
</dbReference>
<reference evidence="3 4" key="1">
    <citation type="submission" date="2016-11" db="EMBL/GenBank/DDBJ databases">
        <authorList>
            <person name="Jaros S."/>
            <person name="Januszkiewicz K."/>
            <person name="Wedrychowicz H."/>
        </authorList>
    </citation>
    <scope>NUCLEOTIDE SEQUENCE [LARGE SCALE GENOMIC DNA]</scope>
    <source>
        <strain evidence="3 4">ATCC 23634</strain>
    </source>
</reference>
<dbReference type="EMBL" id="FPKU01000001">
    <property type="protein sequence ID" value="SFZ82885.1"/>
    <property type="molecule type" value="Genomic_DNA"/>
</dbReference>
<proteinExistence type="inferred from homology"/>
<dbReference type="STRING" id="665118.SAMN02983003_1330"/>
<sequence length="73" mass="8558">MVDSPQLTARVLALEMRLTHQDRAIEDLNEIVTRQWREMERLKRLVDRLEAEIAEAEAGRRDLPGKEPPPPHY</sequence>
<keyword evidence="2" id="KW-0175">Coiled coil</keyword>
<evidence type="ECO:0000256" key="2">
    <source>
        <dbReference type="SAM" id="Coils"/>
    </source>
</evidence>
<dbReference type="Pfam" id="PF04102">
    <property type="entry name" value="SlyX"/>
    <property type="match status" value="1"/>
</dbReference>